<dbReference type="InterPro" id="IPR039424">
    <property type="entry name" value="SBP_5"/>
</dbReference>
<dbReference type="OrthoDB" id="9796817at2"/>
<dbReference type="GO" id="GO:0015833">
    <property type="term" value="P:peptide transport"/>
    <property type="evidence" value="ECO:0007669"/>
    <property type="project" value="TreeGrafter"/>
</dbReference>
<keyword evidence="3 4" id="KW-0732">Signal</keyword>
<name>A0A516GDA6_9MICO</name>
<dbReference type="EMBL" id="CP041616">
    <property type="protein sequence ID" value="QDO89505.1"/>
    <property type="molecule type" value="Genomic_DNA"/>
</dbReference>
<dbReference type="Gene3D" id="3.10.105.10">
    <property type="entry name" value="Dipeptide-binding Protein, Domain 3"/>
    <property type="match status" value="1"/>
</dbReference>
<dbReference type="RefSeq" id="WP_143784191.1">
    <property type="nucleotide sequence ID" value="NZ_CP041616.1"/>
</dbReference>
<dbReference type="AlphaFoldDB" id="A0A516GDA6"/>
<evidence type="ECO:0000259" key="5">
    <source>
        <dbReference type="Pfam" id="PF00496"/>
    </source>
</evidence>
<dbReference type="PIRSF" id="PIRSF002741">
    <property type="entry name" value="MppA"/>
    <property type="match status" value="1"/>
</dbReference>
<evidence type="ECO:0000313" key="7">
    <source>
        <dbReference type="Proteomes" id="UP000315395"/>
    </source>
</evidence>
<proteinExistence type="inferred from homology"/>
<feature type="domain" description="Solute-binding protein family 5" evidence="5">
    <location>
        <begin position="96"/>
        <end position="431"/>
    </location>
</feature>
<protein>
    <recommendedName>
        <fullName evidence="5">Solute-binding protein family 5 domain-containing protein</fullName>
    </recommendedName>
</protein>
<evidence type="ECO:0000256" key="4">
    <source>
        <dbReference type="SAM" id="SignalP"/>
    </source>
</evidence>
<dbReference type="GO" id="GO:0043190">
    <property type="term" value="C:ATP-binding cassette (ABC) transporter complex"/>
    <property type="evidence" value="ECO:0007669"/>
    <property type="project" value="InterPro"/>
</dbReference>
<dbReference type="InterPro" id="IPR000914">
    <property type="entry name" value="SBP_5_dom"/>
</dbReference>
<dbReference type="KEGG" id="orz:FNH13_15155"/>
<gene>
    <name evidence="6" type="ORF">FNH13_15155</name>
</gene>
<reference evidence="6 7" key="1">
    <citation type="submission" date="2019-07" db="EMBL/GenBank/DDBJ databases">
        <title>complete genome sequencing of Ornithinimicrobium sp. H23M54.</title>
        <authorList>
            <person name="Bae J.-W."/>
            <person name="Lee S.-Y."/>
        </authorList>
    </citation>
    <scope>NUCLEOTIDE SEQUENCE [LARGE SCALE GENOMIC DNA]</scope>
    <source>
        <strain evidence="6 7">H23M54</strain>
    </source>
</reference>
<accession>A0A516GDA6</accession>
<sequence length="522" mass="56072">MKNSRHSQMRWLALVPLAGLVLTACSGGGDTYGDGDGDGAADGGDSTAPAASSSQLVIAQSSDILTMDPHMHRNRPTQNVIHTVFESLVNQDTDLKPVPELATEWEQVDDLTWRFHLREGVTFHNGEAFDAEDVKFSIERILDPEQASPRASMLAVIDSVEVEDEHTVLITTTDPAPTLLSGLAVNEIVPSEYTAEVGDEEFAAAPVGTGPFTFDSWSPNEAVNLSANEDYWDGAPGVGTLIFRPIPEVSSRMAALQSGDVQIAAEIPPDLTGELGGGTEAVSVPGTRVFFLAMNVTKAPFDQKDVRVAANQAVDKQTLVDALYEGRARVLNQPAFPEMIGYSDDVQGIDFDAEAAAQVLGSTTETVQIDSTEATRTLAEAVAGQLQAAGLNAEVNVLEDQAFTDQVESGASTAYLSSWGVAEGDADVIMARHFWSPSREDAFYTGYTNDELDVLISDARSTVDQAEREDLYAQAMQIVMDDVPWVPLLNPEEIYGVSTQVQGWEPSPIGRFNVADVTLGSR</sequence>
<dbReference type="InterPro" id="IPR030678">
    <property type="entry name" value="Peptide/Ni-bd"/>
</dbReference>
<keyword evidence="2" id="KW-0813">Transport</keyword>
<dbReference type="Gene3D" id="3.90.76.10">
    <property type="entry name" value="Dipeptide-binding Protein, Domain 1"/>
    <property type="match status" value="1"/>
</dbReference>
<evidence type="ECO:0000256" key="1">
    <source>
        <dbReference type="ARBA" id="ARBA00005695"/>
    </source>
</evidence>
<dbReference type="Pfam" id="PF00496">
    <property type="entry name" value="SBP_bac_5"/>
    <property type="match status" value="1"/>
</dbReference>
<dbReference type="Proteomes" id="UP000315395">
    <property type="component" value="Chromosome"/>
</dbReference>
<dbReference type="PROSITE" id="PS51257">
    <property type="entry name" value="PROKAR_LIPOPROTEIN"/>
    <property type="match status" value="1"/>
</dbReference>
<dbReference type="GO" id="GO:1904680">
    <property type="term" value="F:peptide transmembrane transporter activity"/>
    <property type="evidence" value="ECO:0007669"/>
    <property type="project" value="TreeGrafter"/>
</dbReference>
<evidence type="ECO:0000256" key="3">
    <source>
        <dbReference type="ARBA" id="ARBA00022729"/>
    </source>
</evidence>
<dbReference type="GO" id="GO:0042597">
    <property type="term" value="C:periplasmic space"/>
    <property type="evidence" value="ECO:0007669"/>
    <property type="project" value="UniProtKB-ARBA"/>
</dbReference>
<evidence type="ECO:0000256" key="2">
    <source>
        <dbReference type="ARBA" id="ARBA00022448"/>
    </source>
</evidence>
<evidence type="ECO:0000313" key="6">
    <source>
        <dbReference type="EMBL" id="QDO89505.1"/>
    </source>
</evidence>
<organism evidence="6 7">
    <name type="scientific">Ornithinimicrobium ciconiae</name>
    <dbReference type="NCBI Taxonomy" id="2594265"/>
    <lineage>
        <taxon>Bacteria</taxon>
        <taxon>Bacillati</taxon>
        <taxon>Actinomycetota</taxon>
        <taxon>Actinomycetes</taxon>
        <taxon>Micrococcales</taxon>
        <taxon>Ornithinimicrobiaceae</taxon>
        <taxon>Ornithinimicrobium</taxon>
    </lineage>
</organism>
<dbReference type="SUPFAM" id="SSF53850">
    <property type="entry name" value="Periplasmic binding protein-like II"/>
    <property type="match status" value="1"/>
</dbReference>
<keyword evidence="7" id="KW-1185">Reference proteome</keyword>
<feature type="chain" id="PRO_5038961828" description="Solute-binding protein family 5 domain-containing protein" evidence="4">
    <location>
        <begin position="27"/>
        <end position="522"/>
    </location>
</feature>
<dbReference type="PANTHER" id="PTHR30290">
    <property type="entry name" value="PERIPLASMIC BINDING COMPONENT OF ABC TRANSPORTER"/>
    <property type="match status" value="1"/>
</dbReference>
<dbReference type="Gene3D" id="3.40.190.10">
    <property type="entry name" value="Periplasmic binding protein-like II"/>
    <property type="match status" value="1"/>
</dbReference>
<dbReference type="PANTHER" id="PTHR30290:SF9">
    <property type="entry name" value="OLIGOPEPTIDE-BINDING PROTEIN APPA"/>
    <property type="match status" value="1"/>
</dbReference>
<comment type="similarity">
    <text evidence="1">Belongs to the bacterial solute-binding protein 5 family.</text>
</comment>
<feature type="signal peptide" evidence="4">
    <location>
        <begin position="1"/>
        <end position="26"/>
    </location>
</feature>